<name>A0ABS4TNJ1_9PSEU</name>
<evidence type="ECO:0000313" key="2">
    <source>
        <dbReference type="Proteomes" id="UP001519332"/>
    </source>
</evidence>
<comment type="caution">
    <text evidence="1">The sequence shown here is derived from an EMBL/GenBank/DDBJ whole genome shotgun (WGS) entry which is preliminary data.</text>
</comment>
<evidence type="ECO:0008006" key="3">
    <source>
        <dbReference type="Google" id="ProtNLM"/>
    </source>
</evidence>
<evidence type="ECO:0000313" key="1">
    <source>
        <dbReference type="EMBL" id="MBP2325569.1"/>
    </source>
</evidence>
<keyword evidence="2" id="KW-1185">Reference proteome</keyword>
<protein>
    <recommendedName>
        <fullName evidence="3">Immunity protein 35</fullName>
    </recommendedName>
</protein>
<gene>
    <name evidence="1" type="ORF">JOF56_005954</name>
</gene>
<organism evidence="1 2">
    <name type="scientific">Kibdelosporangium banguiense</name>
    <dbReference type="NCBI Taxonomy" id="1365924"/>
    <lineage>
        <taxon>Bacteria</taxon>
        <taxon>Bacillati</taxon>
        <taxon>Actinomycetota</taxon>
        <taxon>Actinomycetes</taxon>
        <taxon>Pseudonocardiales</taxon>
        <taxon>Pseudonocardiaceae</taxon>
        <taxon>Kibdelosporangium</taxon>
    </lineage>
</organism>
<sequence length="102" mass="11086">MSDTTDMSIAGHSPQSLSDDVDFTALVAEMVADQAPRVFAIVLEYGEQIDAQIIAWGVALEESAYAVTVDGKYQYLLEEPENALNYFPCKTGTTPHLVWASG</sequence>
<dbReference type="Proteomes" id="UP001519332">
    <property type="component" value="Unassembled WGS sequence"/>
</dbReference>
<dbReference type="RefSeq" id="WP_245378449.1">
    <property type="nucleotide sequence ID" value="NZ_JAGINW010000001.1"/>
</dbReference>
<reference evidence="1 2" key="1">
    <citation type="submission" date="2021-03" db="EMBL/GenBank/DDBJ databases">
        <title>Sequencing the genomes of 1000 actinobacteria strains.</title>
        <authorList>
            <person name="Klenk H.-P."/>
        </authorList>
    </citation>
    <scope>NUCLEOTIDE SEQUENCE [LARGE SCALE GENOMIC DNA]</scope>
    <source>
        <strain evidence="1 2">DSM 46670</strain>
    </source>
</reference>
<proteinExistence type="predicted"/>
<accession>A0ABS4TNJ1</accession>
<dbReference type="EMBL" id="JAGINW010000001">
    <property type="protein sequence ID" value="MBP2325569.1"/>
    <property type="molecule type" value="Genomic_DNA"/>
</dbReference>